<gene>
    <name evidence="3" type="ORF">Plil01_000582100</name>
</gene>
<dbReference type="OrthoDB" id="127570at2759"/>
<evidence type="ECO:0000256" key="1">
    <source>
        <dbReference type="SAM" id="MobiDB-lite"/>
    </source>
</evidence>
<name>A0A9W6TN11_9STRA</name>
<proteinExistence type="predicted"/>
<evidence type="ECO:0000256" key="2">
    <source>
        <dbReference type="SAM" id="Phobius"/>
    </source>
</evidence>
<evidence type="ECO:0000313" key="3">
    <source>
        <dbReference type="EMBL" id="GMF16382.1"/>
    </source>
</evidence>
<feature type="region of interest" description="Disordered" evidence="1">
    <location>
        <begin position="1"/>
        <end position="49"/>
    </location>
</feature>
<organism evidence="3 4">
    <name type="scientific">Phytophthora lilii</name>
    <dbReference type="NCBI Taxonomy" id="2077276"/>
    <lineage>
        <taxon>Eukaryota</taxon>
        <taxon>Sar</taxon>
        <taxon>Stramenopiles</taxon>
        <taxon>Oomycota</taxon>
        <taxon>Peronosporomycetes</taxon>
        <taxon>Peronosporales</taxon>
        <taxon>Peronosporaceae</taxon>
        <taxon>Phytophthora</taxon>
    </lineage>
</organism>
<dbReference type="Proteomes" id="UP001165083">
    <property type="component" value="Unassembled WGS sequence"/>
</dbReference>
<evidence type="ECO:0000313" key="4">
    <source>
        <dbReference type="Proteomes" id="UP001165083"/>
    </source>
</evidence>
<keyword evidence="2" id="KW-1133">Transmembrane helix</keyword>
<feature type="compositionally biased region" description="Basic and acidic residues" evidence="1">
    <location>
        <begin position="1"/>
        <end position="11"/>
    </location>
</feature>
<comment type="caution">
    <text evidence="3">The sequence shown here is derived from an EMBL/GenBank/DDBJ whole genome shotgun (WGS) entry which is preliminary data.</text>
</comment>
<protein>
    <submittedName>
        <fullName evidence="3">Unnamed protein product</fullName>
    </submittedName>
</protein>
<keyword evidence="4" id="KW-1185">Reference proteome</keyword>
<sequence length="238" mass="26111">MEETTTKSKSAEEDDGQEVLTTIENEGPLRRKSLLANPSSASPKKVYPAGGNLDLSIKSSSLEKKSSHAKAQTQAKNLPRPPQGVSSIVYSVVICLAVCICLAWTFWLILLNVAPNDTVNRVMDTEAFEYGSFWLMVNPSSTLMGLATLGLSVIEAGYLVVLIKLLLSCRRNSKLAYVVNQSGKKVHFAHRVEMGQDGAAETPAPTKWTTRIMEFIYAVAQEDSEGRKYIVSSSHDER</sequence>
<feature type="transmembrane region" description="Helical" evidence="2">
    <location>
        <begin position="143"/>
        <end position="167"/>
    </location>
</feature>
<reference evidence="3" key="1">
    <citation type="submission" date="2023-04" db="EMBL/GenBank/DDBJ databases">
        <title>Phytophthora lilii NBRC 32176.</title>
        <authorList>
            <person name="Ichikawa N."/>
            <person name="Sato H."/>
            <person name="Tonouchi N."/>
        </authorList>
    </citation>
    <scope>NUCLEOTIDE SEQUENCE</scope>
    <source>
        <strain evidence="3">NBRC 32176</strain>
    </source>
</reference>
<dbReference type="AlphaFoldDB" id="A0A9W6TN11"/>
<dbReference type="EMBL" id="BSXW01000250">
    <property type="protein sequence ID" value="GMF16382.1"/>
    <property type="molecule type" value="Genomic_DNA"/>
</dbReference>
<keyword evidence="2" id="KW-0812">Transmembrane</keyword>
<accession>A0A9W6TN11</accession>
<keyword evidence="2" id="KW-0472">Membrane</keyword>
<feature type="transmembrane region" description="Helical" evidence="2">
    <location>
        <begin position="88"/>
        <end position="110"/>
    </location>
</feature>